<keyword evidence="1" id="KW-0328">Glycosyltransferase</keyword>
<evidence type="ECO:0000256" key="1">
    <source>
        <dbReference type="ARBA" id="ARBA00022676"/>
    </source>
</evidence>
<name>A0ABS2TFH0_9ACTO</name>
<comment type="caution">
    <text evidence="4">The sequence shown here is derived from an EMBL/GenBank/DDBJ whole genome shotgun (WGS) entry which is preliminary data.</text>
</comment>
<dbReference type="Pfam" id="PF13579">
    <property type="entry name" value="Glyco_trans_4_4"/>
    <property type="match status" value="1"/>
</dbReference>
<keyword evidence="5" id="KW-1185">Reference proteome</keyword>
<gene>
    <name evidence="4" type="ORF">JVW63_06815</name>
</gene>
<sequence length="414" mass="45620">MKIGMLSQWYDPETGPAALPGVYAREFVRQGHEVSVLTGFPTYPEGKLYPGYSMRVREQEFGPSHTVTRVPVFPSHSRSSVGRVLNYTSFSLSATLLAGRPMKNVDALWVYNSPVTVALPMLWHSSLGKTPIFLHVQDLWPDSLIESGMFTDGRVADFTSRLISSLVRLTERRSAVVGVISESVRDLILERHPGIEPAKIKYVPNPTNEDLFRPSRLIRQEFGIELPDDETRVMYAGAIGDVQGLETLLHTAFELRQRDDIKFVLVGDGIRKRDLEIKSEEMGLKNIDFVGRVPQSEIPILMAQCHIHLVSLATSPFLRYTTPSKIPSLLASEVPIVAQIDGDGRRMIERSGAGIVATPGDPVALAAAVLSLAERTSSERLAMAKRGRSFYEENLSAEAASSKIVSSIMEGSGS</sequence>
<dbReference type="RefSeq" id="WP_182174539.1">
    <property type="nucleotide sequence ID" value="NZ_CP059676.1"/>
</dbReference>
<protein>
    <submittedName>
        <fullName evidence="4">Glycosyltransferase family 4 protein</fullName>
    </submittedName>
</protein>
<evidence type="ECO:0000259" key="3">
    <source>
        <dbReference type="Pfam" id="PF13579"/>
    </source>
</evidence>
<dbReference type="Pfam" id="PF13692">
    <property type="entry name" value="Glyco_trans_1_4"/>
    <property type="match status" value="1"/>
</dbReference>
<organism evidence="4 5">
    <name type="scientific">Flaviflexus equikiangi</name>
    <dbReference type="NCBI Taxonomy" id="2758573"/>
    <lineage>
        <taxon>Bacteria</taxon>
        <taxon>Bacillati</taxon>
        <taxon>Actinomycetota</taxon>
        <taxon>Actinomycetes</taxon>
        <taxon>Actinomycetales</taxon>
        <taxon>Actinomycetaceae</taxon>
        <taxon>Flaviflexus</taxon>
    </lineage>
</organism>
<dbReference type="Proteomes" id="UP000705983">
    <property type="component" value="Unassembled WGS sequence"/>
</dbReference>
<dbReference type="EMBL" id="JAFFJS010000003">
    <property type="protein sequence ID" value="MBM9433404.1"/>
    <property type="molecule type" value="Genomic_DNA"/>
</dbReference>
<dbReference type="InterPro" id="IPR028098">
    <property type="entry name" value="Glyco_trans_4-like_N"/>
</dbReference>
<evidence type="ECO:0000313" key="5">
    <source>
        <dbReference type="Proteomes" id="UP000705983"/>
    </source>
</evidence>
<dbReference type="PANTHER" id="PTHR12526:SF622">
    <property type="entry name" value="GLYCOSYLTRANSFERASE (GROUP I)"/>
    <property type="match status" value="1"/>
</dbReference>
<proteinExistence type="predicted"/>
<reference evidence="5" key="1">
    <citation type="submission" date="2021-02" db="EMBL/GenBank/DDBJ databases">
        <title>Leucobacter sp. CX169.</title>
        <authorList>
            <person name="Cheng Y."/>
        </authorList>
    </citation>
    <scope>NUCLEOTIDE SEQUENCE [LARGE SCALE GENOMIC DNA]</scope>
    <source>
        <strain evidence="5">JY899</strain>
    </source>
</reference>
<dbReference type="SUPFAM" id="SSF53756">
    <property type="entry name" value="UDP-Glycosyltransferase/glycogen phosphorylase"/>
    <property type="match status" value="1"/>
</dbReference>
<evidence type="ECO:0000256" key="2">
    <source>
        <dbReference type="ARBA" id="ARBA00022679"/>
    </source>
</evidence>
<keyword evidence="2" id="KW-0808">Transferase</keyword>
<dbReference type="CDD" id="cd03794">
    <property type="entry name" value="GT4_WbuB-like"/>
    <property type="match status" value="1"/>
</dbReference>
<feature type="domain" description="Glycosyltransferase subfamily 4-like N-terminal" evidence="3">
    <location>
        <begin position="23"/>
        <end position="205"/>
    </location>
</feature>
<dbReference type="Gene3D" id="3.40.50.2000">
    <property type="entry name" value="Glycogen Phosphorylase B"/>
    <property type="match status" value="2"/>
</dbReference>
<dbReference type="PANTHER" id="PTHR12526">
    <property type="entry name" value="GLYCOSYLTRANSFERASE"/>
    <property type="match status" value="1"/>
</dbReference>
<accession>A0ABS2TFH0</accession>
<evidence type="ECO:0000313" key="4">
    <source>
        <dbReference type="EMBL" id="MBM9433404.1"/>
    </source>
</evidence>